<dbReference type="RefSeq" id="WP_162276192.1">
    <property type="nucleotide sequence ID" value="NZ_JXDI01000003.1"/>
</dbReference>
<dbReference type="AlphaFoldDB" id="A0A1H0BY95"/>
<dbReference type="Pfam" id="PF09684">
    <property type="entry name" value="Tail_P2_I"/>
    <property type="match status" value="1"/>
</dbReference>
<dbReference type="EMBL" id="JXDI01000003">
    <property type="protein sequence ID" value="KAF2406711.1"/>
    <property type="molecule type" value="Genomic_DNA"/>
</dbReference>
<dbReference type="EMBL" id="LT629704">
    <property type="protein sequence ID" value="SDN50545.1"/>
    <property type="molecule type" value="Genomic_DNA"/>
</dbReference>
<dbReference type="InterPro" id="IPR006521">
    <property type="entry name" value="Tail_protein_I"/>
</dbReference>
<proteinExistence type="predicted"/>
<dbReference type="Proteomes" id="UP000748067">
    <property type="component" value="Unassembled WGS sequence"/>
</dbReference>
<protein>
    <submittedName>
        <fullName evidence="1 2">Phage tail protein</fullName>
    </submittedName>
</protein>
<evidence type="ECO:0000313" key="2">
    <source>
        <dbReference type="EMBL" id="SDN50545.1"/>
    </source>
</evidence>
<reference evidence="2 3" key="2">
    <citation type="submission" date="2016-10" db="EMBL/GenBank/DDBJ databases">
        <authorList>
            <person name="de Groot N.N."/>
        </authorList>
    </citation>
    <scope>NUCLEOTIDE SEQUENCE [LARGE SCALE GENOMIC DNA]</scope>
    <source>
        <strain evidence="2 3">BS2772</strain>
    </source>
</reference>
<evidence type="ECO:0000313" key="1">
    <source>
        <dbReference type="EMBL" id="KAF2406711.1"/>
    </source>
</evidence>
<reference evidence="1 4" key="1">
    <citation type="submission" date="2015-01" db="EMBL/GenBank/DDBJ databases">
        <title>Genome Sequence of Pseudomonas antarctica CMS 35.</title>
        <authorList>
            <person name="Voget S."/>
            <person name="Chow J."/>
            <person name="Daniel R."/>
            <person name="Streit W."/>
        </authorList>
    </citation>
    <scope>NUCLEOTIDE SEQUENCE [LARGE SCALE GENOMIC DNA]</scope>
    <source>
        <strain evidence="1 4">CMS 35</strain>
    </source>
</reference>
<accession>A0A1H0BY95</accession>
<organism evidence="2 3">
    <name type="scientific">Pseudomonas antarctica</name>
    <dbReference type="NCBI Taxonomy" id="219572"/>
    <lineage>
        <taxon>Bacteria</taxon>
        <taxon>Pseudomonadati</taxon>
        <taxon>Pseudomonadota</taxon>
        <taxon>Gammaproteobacteria</taxon>
        <taxon>Pseudomonadales</taxon>
        <taxon>Pseudomonadaceae</taxon>
        <taxon>Pseudomonas</taxon>
    </lineage>
</organism>
<keyword evidence="4" id="KW-1185">Reference proteome</keyword>
<gene>
    <name evidence="1" type="ORF">PSAN_48880</name>
    <name evidence="2" type="ORF">SAMN04490179_4548</name>
</gene>
<name>A0A1H0BY95_9PSED</name>
<evidence type="ECO:0000313" key="3">
    <source>
        <dbReference type="Proteomes" id="UP000182470"/>
    </source>
</evidence>
<dbReference type="Proteomes" id="UP000182470">
    <property type="component" value="Chromosome I"/>
</dbReference>
<evidence type="ECO:0000313" key="4">
    <source>
        <dbReference type="Proteomes" id="UP000748067"/>
    </source>
</evidence>
<sequence length="376" mass="41807">MADQQLPPALAGDERFVWLNDLLNENMQRLDLDPMLVYLVDLVPPSLLPVLAEQFSMLEEATWPVARSDDDRRALIKTAIMLHRYKGTPWAVKQALATIGYPVLELIEQKTYQAEWMAAGGKTLDGTWLLDGSISLTPPATGINGQVMKRIAMSHWAQYAIRLNASEGDWSRDQQKRIRQVAEAYAPARDELVGIIIALQAKFDSRITIKSMAARLRLKYSKCQRFQPAARRTLDGCWKLNGGYADVLLDGGWSLDGRSLNGHTPTGATLDNSHITTHQKIKLRAVMAMGGPRASGPVLLGDRFRALDGRWALDTQTLQGWPMDEGRSLADAQLDRVGLHRLDGTWLLGGELGGPNIRFRATLRVKHNGITTQEPL</sequence>